<accession>A0ABS8WQ22</accession>
<sequence>EEEGFSKREEENLGKSSVEESEIFTREEEQDQIFSLLLERQTLFAGVFPIVDWEEKRARAVFETIEYREINKGEVMIHKEVKRPYKRIDDK</sequence>
<evidence type="ECO:0000313" key="2">
    <source>
        <dbReference type="EMBL" id="MCE3051259.1"/>
    </source>
</evidence>
<comment type="caution">
    <text evidence="2">The sequence shown here is derived from an EMBL/GenBank/DDBJ whole genome shotgun (WGS) entry which is preliminary data.</text>
</comment>
<proteinExistence type="predicted"/>
<name>A0ABS8WQ22_DATST</name>
<evidence type="ECO:0000256" key="1">
    <source>
        <dbReference type="SAM" id="MobiDB-lite"/>
    </source>
</evidence>
<dbReference type="Proteomes" id="UP000823775">
    <property type="component" value="Unassembled WGS sequence"/>
</dbReference>
<dbReference type="EMBL" id="JACEIK010008307">
    <property type="protein sequence ID" value="MCE3051259.1"/>
    <property type="molecule type" value="Genomic_DNA"/>
</dbReference>
<feature type="non-terminal residue" evidence="2">
    <location>
        <position position="1"/>
    </location>
</feature>
<keyword evidence="3" id="KW-1185">Reference proteome</keyword>
<feature type="region of interest" description="Disordered" evidence="1">
    <location>
        <begin position="1"/>
        <end position="25"/>
    </location>
</feature>
<organism evidence="2 3">
    <name type="scientific">Datura stramonium</name>
    <name type="common">Jimsonweed</name>
    <name type="synonym">Common thornapple</name>
    <dbReference type="NCBI Taxonomy" id="4076"/>
    <lineage>
        <taxon>Eukaryota</taxon>
        <taxon>Viridiplantae</taxon>
        <taxon>Streptophyta</taxon>
        <taxon>Embryophyta</taxon>
        <taxon>Tracheophyta</taxon>
        <taxon>Spermatophyta</taxon>
        <taxon>Magnoliopsida</taxon>
        <taxon>eudicotyledons</taxon>
        <taxon>Gunneridae</taxon>
        <taxon>Pentapetalae</taxon>
        <taxon>asterids</taxon>
        <taxon>lamiids</taxon>
        <taxon>Solanales</taxon>
        <taxon>Solanaceae</taxon>
        <taxon>Solanoideae</taxon>
        <taxon>Datureae</taxon>
        <taxon>Datura</taxon>
    </lineage>
</organism>
<reference evidence="2 3" key="1">
    <citation type="journal article" date="2021" name="BMC Genomics">
        <title>Datura genome reveals duplications of psychoactive alkaloid biosynthetic genes and high mutation rate following tissue culture.</title>
        <authorList>
            <person name="Rajewski A."/>
            <person name="Carter-House D."/>
            <person name="Stajich J."/>
            <person name="Litt A."/>
        </authorList>
    </citation>
    <scope>NUCLEOTIDE SEQUENCE [LARGE SCALE GENOMIC DNA]</scope>
    <source>
        <strain evidence="2">AR-01</strain>
    </source>
</reference>
<evidence type="ECO:0000313" key="3">
    <source>
        <dbReference type="Proteomes" id="UP000823775"/>
    </source>
</evidence>
<gene>
    <name evidence="2" type="ORF">HAX54_049244</name>
</gene>
<protein>
    <submittedName>
        <fullName evidence="2">Uncharacterized protein</fullName>
    </submittedName>
</protein>
<feature type="compositionally biased region" description="Basic and acidic residues" evidence="1">
    <location>
        <begin position="1"/>
        <end position="13"/>
    </location>
</feature>